<protein>
    <submittedName>
        <fullName evidence="2">Uncharacterized protein</fullName>
    </submittedName>
</protein>
<evidence type="ECO:0000313" key="3">
    <source>
        <dbReference type="Proteomes" id="UP001219525"/>
    </source>
</evidence>
<dbReference type="EMBL" id="JARJCW010000148">
    <property type="protein sequence ID" value="KAJ7190512.1"/>
    <property type="molecule type" value="Genomic_DNA"/>
</dbReference>
<feature type="compositionally biased region" description="Pro residues" evidence="1">
    <location>
        <begin position="33"/>
        <end position="43"/>
    </location>
</feature>
<name>A0AAD6UM23_9AGAR</name>
<evidence type="ECO:0000313" key="2">
    <source>
        <dbReference type="EMBL" id="KAJ7190512.1"/>
    </source>
</evidence>
<keyword evidence="3" id="KW-1185">Reference proteome</keyword>
<reference evidence="2" key="1">
    <citation type="submission" date="2023-03" db="EMBL/GenBank/DDBJ databases">
        <title>Massive genome expansion in bonnet fungi (Mycena s.s.) driven by repeated elements and novel gene families across ecological guilds.</title>
        <authorList>
            <consortium name="Lawrence Berkeley National Laboratory"/>
            <person name="Harder C.B."/>
            <person name="Miyauchi S."/>
            <person name="Viragh M."/>
            <person name="Kuo A."/>
            <person name="Thoen E."/>
            <person name="Andreopoulos B."/>
            <person name="Lu D."/>
            <person name="Skrede I."/>
            <person name="Drula E."/>
            <person name="Henrissat B."/>
            <person name="Morin E."/>
            <person name="Kohler A."/>
            <person name="Barry K."/>
            <person name="LaButti K."/>
            <person name="Morin E."/>
            <person name="Salamov A."/>
            <person name="Lipzen A."/>
            <person name="Mereny Z."/>
            <person name="Hegedus B."/>
            <person name="Baldrian P."/>
            <person name="Stursova M."/>
            <person name="Weitz H."/>
            <person name="Taylor A."/>
            <person name="Grigoriev I.V."/>
            <person name="Nagy L.G."/>
            <person name="Martin F."/>
            <person name="Kauserud H."/>
        </authorList>
    </citation>
    <scope>NUCLEOTIDE SEQUENCE</scope>
    <source>
        <strain evidence="2">9144</strain>
    </source>
</reference>
<comment type="caution">
    <text evidence="2">The sequence shown here is derived from an EMBL/GenBank/DDBJ whole genome shotgun (WGS) entry which is preliminary data.</text>
</comment>
<feature type="region of interest" description="Disordered" evidence="1">
    <location>
        <begin position="1"/>
        <end position="43"/>
    </location>
</feature>
<evidence type="ECO:0000256" key="1">
    <source>
        <dbReference type="SAM" id="MobiDB-lite"/>
    </source>
</evidence>
<proteinExistence type="predicted"/>
<sequence length="256" mass="28421">MPPPHPGRTLRARLSTQRRLPAHASCKSRRPPPMRARPTARPPPAIRVDIALSATRPHAYWYTLPSPARPLPVSRSHLLASCFPPLAARYSRWRPRIRVEQHPPLHTALHTLPCPHPPVGSVLTMTPNVQKHSTFTAPQRVRSRRATALSCPVCNTLPRQEGPLYTNTLRKTRRPLPAPAPCARTPPHVPASSNIRHAAAHASVPGFCRIRARRPLPDARHLPLAARRPMFAAPRLSPLTPCHLPRQLPPALPATR</sequence>
<accession>A0AAD6UM23</accession>
<gene>
    <name evidence="2" type="ORF">GGX14DRAFT_604152</name>
</gene>
<organism evidence="2 3">
    <name type="scientific">Mycena pura</name>
    <dbReference type="NCBI Taxonomy" id="153505"/>
    <lineage>
        <taxon>Eukaryota</taxon>
        <taxon>Fungi</taxon>
        <taxon>Dikarya</taxon>
        <taxon>Basidiomycota</taxon>
        <taxon>Agaricomycotina</taxon>
        <taxon>Agaricomycetes</taxon>
        <taxon>Agaricomycetidae</taxon>
        <taxon>Agaricales</taxon>
        <taxon>Marasmiineae</taxon>
        <taxon>Mycenaceae</taxon>
        <taxon>Mycena</taxon>
    </lineage>
</organism>
<dbReference type="AlphaFoldDB" id="A0AAD6UM23"/>
<dbReference type="Proteomes" id="UP001219525">
    <property type="component" value="Unassembled WGS sequence"/>
</dbReference>